<evidence type="ECO:0000256" key="8">
    <source>
        <dbReference type="ARBA" id="ARBA00022840"/>
    </source>
</evidence>
<dbReference type="InterPro" id="IPR035907">
    <property type="entry name" value="Hppk_sf"/>
</dbReference>
<evidence type="ECO:0000256" key="7">
    <source>
        <dbReference type="ARBA" id="ARBA00022777"/>
    </source>
</evidence>
<dbReference type="Pfam" id="PF01288">
    <property type="entry name" value="HPPK"/>
    <property type="match status" value="1"/>
</dbReference>
<evidence type="ECO:0000256" key="1">
    <source>
        <dbReference type="ARBA" id="ARBA00005051"/>
    </source>
</evidence>
<dbReference type="EMBL" id="LT629690">
    <property type="protein sequence ID" value="SDF85498.1"/>
    <property type="molecule type" value="Genomic_DNA"/>
</dbReference>
<evidence type="ECO:0000256" key="2">
    <source>
        <dbReference type="ARBA" id="ARBA00005810"/>
    </source>
</evidence>
<dbReference type="Gene3D" id="3.30.70.560">
    <property type="entry name" value="7,8-Dihydro-6-hydroxymethylpterin-pyrophosphokinase HPPK"/>
    <property type="match status" value="1"/>
</dbReference>
<proteinExistence type="inferred from homology"/>
<dbReference type="GO" id="GO:0046654">
    <property type="term" value="P:tetrahydrofolate biosynthetic process"/>
    <property type="evidence" value="ECO:0007669"/>
    <property type="project" value="UniProtKB-UniPathway"/>
</dbReference>
<dbReference type="OrthoDB" id="9808041at2"/>
<keyword evidence="8" id="KW-0067">ATP-binding</keyword>
<evidence type="ECO:0000256" key="5">
    <source>
        <dbReference type="ARBA" id="ARBA00022679"/>
    </source>
</evidence>
<dbReference type="GO" id="GO:0046656">
    <property type="term" value="P:folic acid biosynthetic process"/>
    <property type="evidence" value="ECO:0007669"/>
    <property type="project" value="UniProtKB-KW"/>
</dbReference>
<organism evidence="14 15">
    <name type="scientific">Terriglobus roseus</name>
    <dbReference type="NCBI Taxonomy" id="392734"/>
    <lineage>
        <taxon>Bacteria</taxon>
        <taxon>Pseudomonadati</taxon>
        <taxon>Acidobacteriota</taxon>
        <taxon>Terriglobia</taxon>
        <taxon>Terriglobales</taxon>
        <taxon>Acidobacteriaceae</taxon>
        <taxon>Terriglobus</taxon>
    </lineage>
</organism>
<keyword evidence="9" id="KW-0289">Folate biosynthesis</keyword>
<dbReference type="UniPathway" id="UPA00077">
    <property type="reaction ID" value="UER00155"/>
</dbReference>
<comment type="pathway">
    <text evidence="1">Cofactor biosynthesis; tetrahydrofolate biosynthesis; 2-amino-4-hydroxy-6-hydroxymethyl-7,8-dihydropteridine diphosphate from 7,8-dihydroneopterin triphosphate: step 4/4.</text>
</comment>
<evidence type="ECO:0000313" key="14">
    <source>
        <dbReference type="EMBL" id="SDF85498.1"/>
    </source>
</evidence>
<keyword evidence="7 14" id="KW-0418">Kinase</keyword>
<dbReference type="EC" id="2.7.6.3" evidence="3"/>
<evidence type="ECO:0000259" key="13">
    <source>
        <dbReference type="Pfam" id="PF01288"/>
    </source>
</evidence>
<evidence type="ECO:0000256" key="3">
    <source>
        <dbReference type="ARBA" id="ARBA00013253"/>
    </source>
</evidence>
<protein>
    <recommendedName>
        <fullName evidence="4">2-amino-4-hydroxy-6-hydroxymethyldihydropteridine pyrophosphokinase</fullName>
        <ecNumber evidence="3">2.7.6.3</ecNumber>
    </recommendedName>
    <alternativeName>
        <fullName evidence="11">6-hydroxymethyl-7,8-dihydropterin pyrophosphokinase</fullName>
    </alternativeName>
    <alternativeName>
        <fullName evidence="12">7,8-dihydro-6-hydroxymethylpterin-pyrophosphokinase</fullName>
    </alternativeName>
</protein>
<dbReference type="Proteomes" id="UP000182427">
    <property type="component" value="Chromosome I"/>
</dbReference>
<feature type="domain" description="7,8-dihydro-6-hydroxymethylpterin-pyrophosphokinase" evidence="13">
    <location>
        <begin position="6"/>
        <end position="133"/>
    </location>
</feature>
<dbReference type="AlphaFoldDB" id="A0A1G7PH11"/>
<dbReference type="PANTHER" id="PTHR43071:SF1">
    <property type="entry name" value="2-AMINO-4-HYDROXY-6-HYDROXYMETHYLDIHYDROPTERIDINE PYROPHOSPHOKINASE"/>
    <property type="match status" value="1"/>
</dbReference>
<dbReference type="CDD" id="cd00483">
    <property type="entry name" value="HPPK"/>
    <property type="match status" value="1"/>
</dbReference>
<reference evidence="14 15" key="1">
    <citation type="submission" date="2016-10" db="EMBL/GenBank/DDBJ databases">
        <authorList>
            <person name="de Groot N.N."/>
        </authorList>
    </citation>
    <scope>NUCLEOTIDE SEQUENCE [LARGE SCALE GENOMIC DNA]</scope>
    <source>
        <strain evidence="14 15">GAS232</strain>
    </source>
</reference>
<sequence length="158" mass="17417">MPLAAIALGSNLGDRKATLADAIRSLVSVGRVVAVSPWIETEPVGYTDQPEFVNGAALIETELPPELLLQKLLQIERDHGRDRSHGIQKGPRTLDLDLLLYADTVLETPELTLPHPEMHRRRFVLEPLAAIAPEMSHPLLHRTVGQLLQELDAPAYTS</sequence>
<keyword evidence="6" id="KW-0547">Nucleotide-binding</keyword>
<dbReference type="SUPFAM" id="SSF55083">
    <property type="entry name" value="6-hydroxymethyl-7,8-dihydropterin pyrophosphokinase, HPPK"/>
    <property type="match status" value="1"/>
</dbReference>
<dbReference type="NCBIfam" id="TIGR01498">
    <property type="entry name" value="folK"/>
    <property type="match status" value="1"/>
</dbReference>
<name>A0A1G7PH11_9BACT</name>
<keyword evidence="5" id="KW-0808">Transferase</keyword>
<evidence type="ECO:0000256" key="6">
    <source>
        <dbReference type="ARBA" id="ARBA00022741"/>
    </source>
</evidence>
<evidence type="ECO:0000256" key="4">
    <source>
        <dbReference type="ARBA" id="ARBA00016218"/>
    </source>
</evidence>
<dbReference type="GO" id="GO:0005524">
    <property type="term" value="F:ATP binding"/>
    <property type="evidence" value="ECO:0007669"/>
    <property type="project" value="UniProtKB-KW"/>
</dbReference>
<comment type="function">
    <text evidence="10">Catalyzes the transfer of pyrophosphate from adenosine triphosphate (ATP) to 6-hydroxymethyl-7,8-dihydropterin, an enzymatic step in folate biosynthesis pathway.</text>
</comment>
<evidence type="ECO:0000313" key="15">
    <source>
        <dbReference type="Proteomes" id="UP000182427"/>
    </source>
</evidence>
<gene>
    <name evidence="14" type="ORF">SAMN05444167_3503</name>
</gene>
<evidence type="ECO:0000256" key="9">
    <source>
        <dbReference type="ARBA" id="ARBA00022909"/>
    </source>
</evidence>
<dbReference type="InterPro" id="IPR000550">
    <property type="entry name" value="Hppk"/>
</dbReference>
<dbReference type="PANTHER" id="PTHR43071">
    <property type="entry name" value="2-AMINO-4-HYDROXY-6-HYDROXYMETHYLDIHYDROPTERIDINE PYROPHOSPHOKINASE"/>
    <property type="match status" value="1"/>
</dbReference>
<dbReference type="GO" id="GO:0003848">
    <property type="term" value="F:2-amino-4-hydroxy-6-hydroxymethyldihydropteridine diphosphokinase activity"/>
    <property type="evidence" value="ECO:0007669"/>
    <property type="project" value="UniProtKB-EC"/>
</dbReference>
<keyword evidence="15" id="KW-1185">Reference proteome</keyword>
<comment type="similarity">
    <text evidence="2">Belongs to the HPPK family.</text>
</comment>
<accession>A0A1G7PH11</accession>
<evidence type="ECO:0000256" key="10">
    <source>
        <dbReference type="ARBA" id="ARBA00029409"/>
    </source>
</evidence>
<dbReference type="RefSeq" id="WP_083347160.1">
    <property type="nucleotide sequence ID" value="NZ_LT629690.1"/>
</dbReference>
<dbReference type="GO" id="GO:0016301">
    <property type="term" value="F:kinase activity"/>
    <property type="evidence" value="ECO:0007669"/>
    <property type="project" value="UniProtKB-KW"/>
</dbReference>
<evidence type="ECO:0000256" key="11">
    <source>
        <dbReference type="ARBA" id="ARBA00029766"/>
    </source>
</evidence>
<evidence type="ECO:0000256" key="12">
    <source>
        <dbReference type="ARBA" id="ARBA00033413"/>
    </source>
</evidence>